<comment type="caution">
    <text evidence="1">The sequence shown here is derived from an EMBL/GenBank/DDBJ whole genome shotgun (WGS) entry which is preliminary data.</text>
</comment>
<dbReference type="EMBL" id="JABFTP020000083">
    <property type="protein sequence ID" value="KAL3274955.1"/>
    <property type="molecule type" value="Genomic_DNA"/>
</dbReference>
<keyword evidence="2" id="KW-1185">Reference proteome</keyword>
<name>A0ABD2N9A8_9CUCU</name>
<dbReference type="Proteomes" id="UP001516400">
    <property type="component" value="Unassembled WGS sequence"/>
</dbReference>
<gene>
    <name evidence="1" type="ORF">HHI36_019731</name>
</gene>
<evidence type="ECO:0000313" key="1">
    <source>
        <dbReference type="EMBL" id="KAL3274955.1"/>
    </source>
</evidence>
<evidence type="ECO:0000313" key="2">
    <source>
        <dbReference type="Proteomes" id="UP001516400"/>
    </source>
</evidence>
<reference evidence="1 2" key="1">
    <citation type="journal article" date="2021" name="BMC Biol.">
        <title>Horizontally acquired antibacterial genes associated with adaptive radiation of ladybird beetles.</title>
        <authorList>
            <person name="Li H.S."/>
            <person name="Tang X.F."/>
            <person name="Huang Y.H."/>
            <person name="Xu Z.Y."/>
            <person name="Chen M.L."/>
            <person name="Du X.Y."/>
            <person name="Qiu B.Y."/>
            <person name="Chen P.T."/>
            <person name="Zhang W."/>
            <person name="Slipinski A."/>
            <person name="Escalona H.E."/>
            <person name="Waterhouse R.M."/>
            <person name="Zwick A."/>
            <person name="Pang H."/>
        </authorList>
    </citation>
    <scope>NUCLEOTIDE SEQUENCE [LARGE SCALE GENOMIC DNA]</scope>
    <source>
        <strain evidence="1">SYSU2018</strain>
    </source>
</reference>
<protein>
    <submittedName>
        <fullName evidence="1">Uncharacterized protein</fullName>
    </submittedName>
</protein>
<sequence length="173" mass="20370">MMHKSESDTNNSITKIKVSDFSGESAGFDNTAYSFLDSDNTAFHQYIKMFQDSFNQDFFRDNLKFLKGVTLKCLPKVYFKILKFKHSDFKNCHKMNNRMINVFGKRIMDSCRESESFMACLTDARNKLINEYDGIEEDIMELYLDELIGRNDSCMKDILHQLHKLEKIVRHEC</sequence>
<proteinExistence type="predicted"/>
<organism evidence="1 2">
    <name type="scientific">Cryptolaemus montrouzieri</name>
    <dbReference type="NCBI Taxonomy" id="559131"/>
    <lineage>
        <taxon>Eukaryota</taxon>
        <taxon>Metazoa</taxon>
        <taxon>Ecdysozoa</taxon>
        <taxon>Arthropoda</taxon>
        <taxon>Hexapoda</taxon>
        <taxon>Insecta</taxon>
        <taxon>Pterygota</taxon>
        <taxon>Neoptera</taxon>
        <taxon>Endopterygota</taxon>
        <taxon>Coleoptera</taxon>
        <taxon>Polyphaga</taxon>
        <taxon>Cucujiformia</taxon>
        <taxon>Coccinelloidea</taxon>
        <taxon>Coccinellidae</taxon>
        <taxon>Scymninae</taxon>
        <taxon>Scymnini</taxon>
        <taxon>Cryptolaemus</taxon>
    </lineage>
</organism>
<accession>A0ABD2N9A8</accession>
<dbReference type="AlphaFoldDB" id="A0ABD2N9A8"/>